<evidence type="ECO:0000313" key="5">
    <source>
        <dbReference type="Proteomes" id="UP001652623"/>
    </source>
</evidence>
<feature type="repeat" description="PPR" evidence="3">
    <location>
        <begin position="397"/>
        <end position="427"/>
    </location>
</feature>
<dbReference type="KEGG" id="zju:107409920"/>
<dbReference type="Pfam" id="PF01535">
    <property type="entry name" value="PPR"/>
    <property type="match status" value="4"/>
</dbReference>
<reference evidence="6" key="1">
    <citation type="submission" date="2025-08" db="UniProtKB">
        <authorList>
            <consortium name="RefSeq"/>
        </authorList>
    </citation>
    <scope>IDENTIFICATION</scope>
    <source>
        <tissue evidence="6">Seedling</tissue>
    </source>
</reference>
<dbReference type="Pfam" id="PF12854">
    <property type="entry name" value="PPR_1"/>
    <property type="match status" value="1"/>
</dbReference>
<evidence type="ECO:0000256" key="2">
    <source>
        <dbReference type="ARBA" id="ARBA00022737"/>
    </source>
</evidence>
<dbReference type="InterPro" id="IPR002885">
    <property type="entry name" value="PPR_rpt"/>
</dbReference>
<comment type="similarity">
    <text evidence="1">Belongs to the PPR family. PCMP-H subfamily.</text>
</comment>
<dbReference type="PANTHER" id="PTHR47926">
    <property type="entry name" value="PENTATRICOPEPTIDE REPEAT-CONTAINING PROTEIN"/>
    <property type="match status" value="1"/>
</dbReference>
<dbReference type="NCBIfam" id="TIGR00756">
    <property type="entry name" value="PPR"/>
    <property type="match status" value="6"/>
</dbReference>
<dbReference type="Gene3D" id="1.25.40.10">
    <property type="entry name" value="Tetratricopeptide repeat domain"/>
    <property type="match status" value="3"/>
</dbReference>
<keyword evidence="2" id="KW-0677">Repeat</keyword>
<dbReference type="GeneID" id="107409920"/>
<dbReference type="AlphaFoldDB" id="A0A6P3ZGM2"/>
<dbReference type="PROSITE" id="PS51375">
    <property type="entry name" value="PPR"/>
    <property type="match status" value="5"/>
</dbReference>
<dbReference type="Pfam" id="PF20430">
    <property type="entry name" value="Eplus_motif"/>
    <property type="match status" value="1"/>
</dbReference>
<feature type="repeat" description="PPR" evidence="3">
    <location>
        <begin position="124"/>
        <end position="158"/>
    </location>
</feature>
<feature type="repeat" description="PPR" evidence="3">
    <location>
        <begin position="225"/>
        <end position="259"/>
    </location>
</feature>
<sequence length="633" mass="71527">MLKLRKQNFPIAGHEKLRLYLAYTVAALADTKTPQFQEHNFVPTNNHIQELQESQILPFRDPKVCVSSLLGSRSVFQIRQIHSQLVVNGMLQNLIVANKLLYVYAHHKAMDDAYAMFHRMRGRNAVTWSVMVGGFAKVGDYATSFGIFRELIRCGVTPDNYTLPFVIRACRDMTDLVTGKLIHAVVLKHGLHSDHFVCAALVDMYAKCKLIEDARQLFDNMSSRDLVSWTVMIGAYAECRNAYESLVLFDRMTEEGVVADKVAVVSVVYACAKLGAMHKARLVHDYICRNKFSLDVILGTAMIDMYAKCGSICSARDIFDRMKEKNVISWSAMIGAYGYHGHGSEALEIFRVMLRSGILPNSITFISLLYACSHAGLIEEGLRFFSLMWDEYSIRPDVKHYTCMVDLLGRAGRLDEALRLVESMKIVKDEGLWGALLGACRIHGNVDLAEMAANSLLQLQPQNPGHYVLLSNIFAKAGRWKDVARIRDLMSQRKLKKIPGWTWCEVDNKIFQFSAGDRSHPRSEEIYGMLESLYKKLELAGYVPDTNFVLHEADEEVKVGMLYAHSEKLAIAFGLLATSNETPIRITKNLRVCGDCHTFSKFVSALTERVIIVRDANRFHHFKKGACSCGDYW</sequence>
<evidence type="ECO:0000256" key="1">
    <source>
        <dbReference type="ARBA" id="ARBA00006643"/>
    </source>
</evidence>
<dbReference type="Proteomes" id="UP001652623">
    <property type="component" value="Chromosome 11"/>
</dbReference>
<dbReference type="GO" id="GO:0031425">
    <property type="term" value="P:chloroplast RNA processing"/>
    <property type="evidence" value="ECO:0007669"/>
    <property type="project" value="UniProtKB-ARBA"/>
</dbReference>
<dbReference type="Pfam" id="PF13041">
    <property type="entry name" value="PPR_2"/>
    <property type="match status" value="1"/>
</dbReference>
<protein>
    <submittedName>
        <fullName evidence="6">Pentatricopeptide repeat-containing protein At4g21065-like</fullName>
    </submittedName>
</protein>
<dbReference type="InterPro" id="IPR032867">
    <property type="entry name" value="DYW_dom"/>
</dbReference>
<feature type="repeat" description="PPR" evidence="3">
    <location>
        <begin position="326"/>
        <end position="360"/>
    </location>
</feature>
<gene>
    <name evidence="6" type="primary">LOC107409920</name>
</gene>
<dbReference type="InterPro" id="IPR046960">
    <property type="entry name" value="PPR_At4g14850-like_plant"/>
</dbReference>
<evidence type="ECO:0000256" key="3">
    <source>
        <dbReference type="PROSITE-ProRule" id="PRU00708"/>
    </source>
</evidence>
<dbReference type="InParanoid" id="A0A6P3ZGM2"/>
<dbReference type="GO" id="GO:0003723">
    <property type="term" value="F:RNA binding"/>
    <property type="evidence" value="ECO:0007669"/>
    <property type="project" value="InterPro"/>
</dbReference>
<dbReference type="Pfam" id="PF20431">
    <property type="entry name" value="E_motif"/>
    <property type="match status" value="1"/>
</dbReference>
<organism evidence="5 6">
    <name type="scientific">Ziziphus jujuba</name>
    <name type="common">Chinese jujube</name>
    <name type="synonym">Ziziphus sativa</name>
    <dbReference type="NCBI Taxonomy" id="326968"/>
    <lineage>
        <taxon>Eukaryota</taxon>
        <taxon>Viridiplantae</taxon>
        <taxon>Streptophyta</taxon>
        <taxon>Embryophyta</taxon>
        <taxon>Tracheophyta</taxon>
        <taxon>Spermatophyta</taxon>
        <taxon>Magnoliopsida</taxon>
        <taxon>eudicotyledons</taxon>
        <taxon>Gunneridae</taxon>
        <taxon>Pentapetalae</taxon>
        <taxon>rosids</taxon>
        <taxon>fabids</taxon>
        <taxon>Rosales</taxon>
        <taxon>Rhamnaceae</taxon>
        <taxon>Paliureae</taxon>
        <taxon>Ziziphus</taxon>
    </lineage>
</organism>
<proteinExistence type="inferred from homology"/>
<dbReference type="InterPro" id="IPR011990">
    <property type="entry name" value="TPR-like_helical_dom_sf"/>
</dbReference>
<dbReference type="GO" id="GO:0008270">
    <property type="term" value="F:zinc ion binding"/>
    <property type="evidence" value="ECO:0007669"/>
    <property type="project" value="InterPro"/>
</dbReference>
<name>A0A6P3ZGM2_ZIZJJ</name>
<dbReference type="PANTHER" id="PTHR47926:SF452">
    <property type="entry name" value="PENTATRICOPEPTIDE REPEAT-CONTAINING PROTEIN"/>
    <property type="match status" value="1"/>
</dbReference>
<dbReference type="GO" id="GO:0009451">
    <property type="term" value="P:RNA modification"/>
    <property type="evidence" value="ECO:0007669"/>
    <property type="project" value="InterPro"/>
</dbReference>
<dbReference type="Pfam" id="PF14432">
    <property type="entry name" value="DYW_deaminase"/>
    <property type="match status" value="1"/>
</dbReference>
<dbReference type="RefSeq" id="XP_015872826.4">
    <property type="nucleotide sequence ID" value="XM_016017340.4"/>
</dbReference>
<accession>A0A6P3ZGM2</accession>
<dbReference type="InterPro" id="IPR046849">
    <property type="entry name" value="E2_motif"/>
</dbReference>
<feature type="domain" description="DYW" evidence="4">
    <location>
        <begin position="541"/>
        <end position="633"/>
    </location>
</feature>
<evidence type="ECO:0000259" key="4">
    <source>
        <dbReference type="Pfam" id="PF14432"/>
    </source>
</evidence>
<feature type="repeat" description="PPR" evidence="3">
    <location>
        <begin position="194"/>
        <end position="224"/>
    </location>
</feature>
<dbReference type="InterPro" id="IPR046848">
    <property type="entry name" value="E_motif"/>
</dbReference>
<evidence type="ECO:0000313" key="6">
    <source>
        <dbReference type="RefSeq" id="XP_015872826.4"/>
    </source>
</evidence>
<keyword evidence="5" id="KW-1185">Reference proteome</keyword>